<dbReference type="AlphaFoldDB" id="A0A1Y3VM03"/>
<comment type="caution">
    <text evidence="1">The sequence shown here is derived from an EMBL/GenBank/DDBJ whole genome shotgun (WGS) entry which is preliminary data.</text>
</comment>
<name>A0A1Y3VM03_9FIRM</name>
<dbReference type="EMBL" id="NFKM01000004">
    <property type="protein sequence ID" value="OUP61370.1"/>
    <property type="molecule type" value="Genomic_DNA"/>
</dbReference>
<evidence type="ECO:0000313" key="1">
    <source>
        <dbReference type="EMBL" id="OUP61370.1"/>
    </source>
</evidence>
<dbReference type="NCBIfam" id="TIGR00266">
    <property type="entry name" value="TIGR00266 family protein"/>
    <property type="match status" value="1"/>
</dbReference>
<evidence type="ECO:0000313" key="2">
    <source>
        <dbReference type="Proteomes" id="UP000195447"/>
    </source>
</evidence>
<dbReference type="InterPro" id="IPR002838">
    <property type="entry name" value="AIM24"/>
</dbReference>
<dbReference type="RefSeq" id="WP_035400549.1">
    <property type="nucleotide sequence ID" value="NZ_CABKSV010000026.1"/>
</dbReference>
<dbReference type="InterPro" id="IPR036983">
    <property type="entry name" value="AIM24_sf"/>
</dbReference>
<protein>
    <submittedName>
        <fullName evidence="1">TIGR00266 family protein</fullName>
    </submittedName>
</protein>
<sequence>MNFKILGDSDCPLVHIELRTDETIKLERGAMAYISNAHLEGKMNSSKKGFGGVLSAIGRSITSGESMFITHATGESEDAYVGAAPAIPGKIHCLHVDANKQYRLNTGAFLACDDSVEYVMKSQDLGKAVFGGTGGLFVMETQGEGDLLVSAFGDILALQVTRDNPIRIDNEHVVAWDATLNYDISIASGTFGFTTGEGLVNEFHGEGTVLIQTRNIHSLADAVRPFLPSSTSN</sequence>
<reference evidence="2" key="1">
    <citation type="submission" date="2017-04" db="EMBL/GenBank/DDBJ databases">
        <title>Function of individual gut microbiota members based on whole genome sequencing of pure cultures obtained from chicken caecum.</title>
        <authorList>
            <person name="Medvecky M."/>
            <person name="Cejkova D."/>
            <person name="Polansky O."/>
            <person name="Karasova D."/>
            <person name="Kubasova T."/>
            <person name="Cizek A."/>
            <person name="Rychlik I."/>
        </authorList>
    </citation>
    <scope>NUCLEOTIDE SEQUENCE [LARGE SCALE GENOMIC DNA]</scope>
    <source>
        <strain evidence="2">An178</strain>
    </source>
</reference>
<dbReference type="Proteomes" id="UP000195447">
    <property type="component" value="Unassembled WGS sequence"/>
</dbReference>
<organism evidence="1 2">
    <name type="scientific">Faecalitalea cylindroides</name>
    <dbReference type="NCBI Taxonomy" id="39483"/>
    <lineage>
        <taxon>Bacteria</taxon>
        <taxon>Bacillati</taxon>
        <taxon>Bacillota</taxon>
        <taxon>Erysipelotrichia</taxon>
        <taxon>Erysipelotrichales</taxon>
        <taxon>Erysipelotrichaceae</taxon>
        <taxon>Faecalitalea</taxon>
    </lineage>
</organism>
<dbReference type="Gene3D" id="3.60.160.10">
    <property type="entry name" value="Mitochondrial biogenesis AIM24"/>
    <property type="match status" value="1"/>
</dbReference>
<gene>
    <name evidence="1" type="ORF">B5F14_03400</name>
</gene>
<accession>A0A1Y3VM03</accession>
<dbReference type="SUPFAM" id="SSF51219">
    <property type="entry name" value="TRAP-like"/>
    <property type="match status" value="1"/>
</dbReference>
<dbReference type="PANTHER" id="PTHR43657:SF1">
    <property type="entry name" value="ALTERED INHERITANCE OF MITOCHONDRIA PROTEIN 24, MITOCHONDRIAL"/>
    <property type="match status" value="1"/>
</dbReference>
<proteinExistence type="predicted"/>
<dbReference type="Pfam" id="PF01987">
    <property type="entry name" value="AIM24"/>
    <property type="match status" value="1"/>
</dbReference>
<keyword evidence="2" id="KW-1185">Reference proteome</keyword>
<dbReference type="PANTHER" id="PTHR43657">
    <property type="entry name" value="TRYPTOPHAN RNA-BINDING ATTENUATOR PROTEIN-LIKE PROTEIN"/>
    <property type="match status" value="1"/>
</dbReference>
<dbReference type="InterPro" id="IPR016031">
    <property type="entry name" value="Trp_RNA-bd_attenuator-like_dom"/>
</dbReference>